<dbReference type="PROSITE" id="PS51257">
    <property type="entry name" value="PROKAR_LIPOPROTEIN"/>
    <property type="match status" value="1"/>
</dbReference>
<organism evidence="2 3">
    <name type="scientific">Blastococcus haudaquaticus</name>
    <dbReference type="NCBI Taxonomy" id="1938745"/>
    <lineage>
        <taxon>Bacteria</taxon>
        <taxon>Bacillati</taxon>
        <taxon>Actinomycetota</taxon>
        <taxon>Actinomycetes</taxon>
        <taxon>Geodermatophilales</taxon>
        <taxon>Geodermatophilaceae</taxon>
        <taxon>Blastococcus</taxon>
    </lineage>
</organism>
<dbReference type="EMBL" id="OCNK01000003">
    <property type="protein sequence ID" value="SOE00716.1"/>
    <property type="molecule type" value="Genomic_DNA"/>
</dbReference>
<evidence type="ECO:0000313" key="3">
    <source>
        <dbReference type="Proteomes" id="UP000219482"/>
    </source>
</evidence>
<feature type="signal peptide" evidence="1">
    <location>
        <begin position="1"/>
        <end position="20"/>
    </location>
</feature>
<keyword evidence="1" id="KW-0732">Signal</keyword>
<dbReference type="RefSeq" id="WP_097184453.1">
    <property type="nucleotide sequence ID" value="NZ_OCNK01000003.1"/>
</dbReference>
<dbReference type="OrthoDB" id="5193912at2"/>
<feature type="chain" id="PRO_5012651272" evidence="1">
    <location>
        <begin position="21"/>
        <end position="134"/>
    </location>
</feature>
<protein>
    <submittedName>
        <fullName evidence="2">Uncharacterized protein</fullName>
    </submittedName>
</protein>
<name>A0A286GZT8_9ACTN</name>
<evidence type="ECO:0000313" key="2">
    <source>
        <dbReference type="EMBL" id="SOE00716.1"/>
    </source>
</evidence>
<proteinExistence type="predicted"/>
<reference evidence="3" key="1">
    <citation type="submission" date="2017-09" db="EMBL/GenBank/DDBJ databases">
        <authorList>
            <person name="Varghese N."/>
            <person name="Submissions S."/>
        </authorList>
    </citation>
    <scope>NUCLEOTIDE SEQUENCE [LARGE SCALE GENOMIC DNA]</scope>
    <source>
        <strain evidence="3">DSM 44270</strain>
    </source>
</reference>
<keyword evidence="3" id="KW-1185">Reference proteome</keyword>
<gene>
    <name evidence="2" type="ORF">SAMN06272739_2749</name>
</gene>
<dbReference type="AlphaFoldDB" id="A0A286GZT8"/>
<evidence type="ECO:0000256" key="1">
    <source>
        <dbReference type="SAM" id="SignalP"/>
    </source>
</evidence>
<dbReference type="Proteomes" id="UP000219482">
    <property type="component" value="Unassembled WGS sequence"/>
</dbReference>
<accession>A0A286GZT8</accession>
<sequence>MRIRLALALALAAPLLGACGASEDEQRKAAFCDDVPTLMQEVTADLNEVPSDPMSANEALDDAVAQLEEVEPPEDVADEWSRLETAWSDMRDLIGRADLSDPAANAELAPELQRLQPELVEAGTAIDDWGKENC</sequence>